<accession>A0ACD1DSH4</accession>
<evidence type="ECO:0000313" key="1">
    <source>
        <dbReference type="EMBL" id="QVL35071.1"/>
    </source>
</evidence>
<evidence type="ECO:0000313" key="2">
    <source>
        <dbReference type="Proteomes" id="UP000682204"/>
    </source>
</evidence>
<gene>
    <name evidence="1" type="ORF">KIH16_07505</name>
</gene>
<organism evidence="1 2">
    <name type="scientific">Aminirod propionatiphilus</name>
    <dbReference type="NCBI Taxonomy" id="3415223"/>
    <lineage>
        <taxon>Bacteria</taxon>
        <taxon>Thermotogati</taxon>
        <taxon>Synergistota</taxon>
        <taxon>Synergistia</taxon>
        <taxon>Synergistales</taxon>
        <taxon>Aminiphilaceae</taxon>
        <taxon>Aminirod</taxon>
    </lineage>
</organism>
<dbReference type="EMBL" id="CP074691">
    <property type="protein sequence ID" value="QVL35071.1"/>
    <property type="molecule type" value="Genomic_DNA"/>
</dbReference>
<protein>
    <submittedName>
        <fullName evidence="1">DNA repair protein RecO C-terminal domain-containing protein</fullName>
    </submittedName>
</protein>
<dbReference type="Proteomes" id="UP000682204">
    <property type="component" value="Chromosome"/>
</dbReference>
<name>A0ACD1DSH4_9BACT</name>
<proteinExistence type="predicted"/>
<sequence>MNGADYLRQGHFRASGVVLRRCDTAEGERLLYLGLKGHGPLWVVAPGAARGRGRFGGATEPLVWSVFTLYKASRNLYLKEAEVKSDLWGLRRRPEPLARALRWGKLIGDIFLPGHPDDALLGLFFWSLWELERGADGEVAEWRFLWRWLRDRGGAPDLERCGRCGRALDEAHWQGESLLCGDCGGGGTALPSLLLQALRAAVMLSRDSFVPWSQTVGHPVEWTPLNERLLSLLRESV</sequence>
<keyword evidence="2" id="KW-1185">Reference proteome</keyword>
<reference evidence="1" key="1">
    <citation type="submission" date="2021-05" db="EMBL/GenBank/DDBJ databases">
        <title>An isolated secondary fermenter in methanogenic hydrocarbon-degrading communities.</title>
        <authorList>
            <person name="Liu Y.-F."/>
            <person name="Liu Z.-l."/>
        </authorList>
    </citation>
    <scope>NUCLEOTIDE SEQUENCE</scope>
    <source>
        <strain evidence="1">L-13</strain>
    </source>
</reference>